<evidence type="ECO:0000256" key="5">
    <source>
        <dbReference type="ARBA" id="ARBA00022741"/>
    </source>
</evidence>
<keyword evidence="6" id="KW-0067">ATP-binding</keyword>
<dbReference type="Gene3D" id="1.20.1560.10">
    <property type="entry name" value="ABC transporter type 1, transmembrane domain"/>
    <property type="match status" value="1"/>
</dbReference>
<proteinExistence type="predicted"/>
<dbReference type="PROSITE" id="PS50929">
    <property type="entry name" value="ABC_TM1F"/>
    <property type="match status" value="1"/>
</dbReference>
<reference evidence="11" key="1">
    <citation type="submission" date="2021-02" db="EMBL/GenBank/DDBJ databases">
        <authorList>
            <person name="Nowell W R."/>
        </authorList>
    </citation>
    <scope>NUCLEOTIDE SEQUENCE</scope>
</reference>
<evidence type="ECO:0000256" key="4">
    <source>
        <dbReference type="ARBA" id="ARBA00022737"/>
    </source>
</evidence>
<comment type="caution">
    <text evidence="11">The sequence shown here is derived from an EMBL/GenBank/DDBJ whole genome shotgun (WGS) entry which is preliminary data.</text>
</comment>
<organism evidence="11 12">
    <name type="scientific">Rotaria magnacalcarata</name>
    <dbReference type="NCBI Taxonomy" id="392030"/>
    <lineage>
        <taxon>Eukaryota</taxon>
        <taxon>Metazoa</taxon>
        <taxon>Spiralia</taxon>
        <taxon>Gnathifera</taxon>
        <taxon>Rotifera</taxon>
        <taxon>Eurotatoria</taxon>
        <taxon>Bdelloidea</taxon>
        <taxon>Philodinida</taxon>
        <taxon>Philodinidae</taxon>
        <taxon>Rotaria</taxon>
    </lineage>
</organism>
<dbReference type="PANTHER" id="PTHR24223:SF443">
    <property type="entry name" value="MULTIDRUG-RESISTANCE LIKE PROTEIN 1, ISOFORM I"/>
    <property type="match status" value="1"/>
</dbReference>
<dbReference type="Pfam" id="PF00664">
    <property type="entry name" value="ABC_membrane"/>
    <property type="match status" value="1"/>
</dbReference>
<dbReference type="InterPro" id="IPR011527">
    <property type="entry name" value="ABC1_TM_dom"/>
</dbReference>
<feature type="transmembrane region" description="Helical" evidence="9">
    <location>
        <begin position="45"/>
        <end position="78"/>
    </location>
</feature>
<protein>
    <recommendedName>
        <fullName evidence="10">ABC transmembrane type-1 domain-containing protein</fullName>
    </recommendedName>
</protein>
<comment type="subcellular location">
    <subcellularLocation>
        <location evidence="1">Endomembrane system</location>
        <topology evidence="1">Multi-pass membrane protein</topology>
    </subcellularLocation>
</comment>
<evidence type="ECO:0000256" key="2">
    <source>
        <dbReference type="ARBA" id="ARBA00022448"/>
    </source>
</evidence>
<evidence type="ECO:0000313" key="11">
    <source>
        <dbReference type="EMBL" id="CAF4329590.1"/>
    </source>
</evidence>
<dbReference type="AlphaFoldDB" id="A0A8S2UEJ0"/>
<evidence type="ECO:0000256" key="3">
    <source>
        <dbReference type="ARBA" id="ARBA00022692"/>
    </source>
</evidence>
<keyword evidence="4" id="KW-0677">Repeat</keyword>
<dbReference type="GO" id="GO:0016020">
    <property type="term" value="C:membrane"/>
    <property type="evidence" value="ECO:0007669"/>
    <property type="project" value="InterPro"/>
</dbReference>
<keyword evidence="7 9" id="KW-1133">Transmembrane helix</keyword>
<dbReference type="Proteomes" id="UP000676336">
    <property type="component" value="Unassembled WGS sequence"/>
</dbReference>
<dbReference type="SUPFAM" id="SSF90123">
    <property type="entry name" value="ABC transporter transmembrane region"/>
    <property type="match status" value="1"/>
</dbReference>
<evidence type="ECO:0000256" key="7">
    <source>
        <dbReference type="ARBA" id="ARBA00022989"/>
    </source>
</evidence>
<gene>
    <name evidence="11" type="ORF">SMN809_LOCUS27314</name>
</gene>
<keyword evidence="3 9" id="KW-0812">Transmembrane</keyword>
<feature type="non-terminal residue" evidence="11">
    <location>
        <position position="80"/>
    </location>
</feature>
<dbReference type="GO" id="GO:0140359">
    <property type="term" value="F:ABC-type transporter activity"/>
    <property type="evidence" value="ECO:0007669"/>
    <property type="project" value="InterPro"/>
</dbReference>
<evidence type="ECO:0000256" key="8">
    <source>
        <dbReference type="ARBA" id="ARBA00023136"/>
    </source>
</evidence>
<evidence type="ECO:0000256" key="9">
    <source>
        <dbReference type="SAM" id="Phobius"/>
    </source>
</evidence>
<dbReference type="EMBL" id="CAJOBI010042171">
    <property type="protein sequence ID" value="CAF4329590.1"/>
    <property type="molecule type" value="Genomic_DNA"/>
</dbReference>
<sequence>MILIGILHAPSSFFDTTPIGRIINRFSKDIDVVDSTLPNAFSQSLTILITVIATLIILIYGSLFALIELLPLACLFIYIQ</sequence>
<evidence type="ECO:0000256" key="1">
    <source>
        <dbReference type="ARBA" id="ARBA00004127"/>
    </source>
</evidence>
<dbReference type="GO" id="GO:0012505">
    <property type="term" value="C:endomembrane system"/>
    <property type="evidence" value="ECO:0007669"/>
    <property type="project" value="UniProtKB-SubCell"/>
</dbReference>
<dbReference type="GO" id="GO:0005524">
    <property type="term" value="F:ATP binding"/>
    <property type="evidence" value="ECO:0007669"/>
    <property type="project" value="UniProtKB-KW"/>
</dbReference>
<evidence type="ECO:0000256" key="6">
    <source>
        <dbReference type="ARBA" id="ARBA00022840"/>
    </source>
</evidence>
<dbReference type="InterPro" id="IPR036640">
    <property type="entry name" value="ABC1_TM_sf"/>
</dbReference>
<accession>A0A8S2UEJ0</accession>
<dbReference type="InterPro" id="IPR050173">
    <property type="entry name" value="ABC_transporter_C-like"/>
</dbReference>
<evidence type="ECO:0000259" key="10">
    <source>
        <dbReference type="PROSITE" id="PS50929"/>
    </source>
</evidence>
<keyword evidence="5" id="KW-0547">Nucleotide-binding</keyword>
<dbReference type="PANTHER" id="PTHR24223">
    <property type="entry name" value="ATP-BINDING CASSETTE SUB-FAMILY C"/>
    <property type="match status" value="1"/>
</dbReference>
<keyword evidence="2" id="KW-0813">Transport</keyword>
<keyword evidence="8 9" id="KW-0472">Membrane</keyword>
<name>A0A8S2UEJ0_9BILA</name>
<evidence type="ECO:0000313" key="12">
    <source>
        <dbReference type="Proteomes" id="UP000676336"/>
    </source>
</evidence>
<feature type="domain" description="ABC transmembrane type-1" evidence="10">
    <location>
        <begin position="1"/>
        <end position="80"/>
    </location>
</feature>